<proteinExistence type="predicted"/>
<sequence>MKNYKILSFLFLLTLFVGCKEDVLKNQEENEMLTPRILGGDIAAIFPNPNAVQVLEPGEEVDFSSLQFSPAGKVDVLWKVDGEQVAVGEQFVYKASGVGDHRVSVEASYNGTTVSRYKDVFVLAESGEAFTPKQYNRLVLSYLGETGDIARLNWDQVSHVCFKAGLVNTSGVLDLSRGDNGRKSQEIVTKAHLKGVSVLLGISGALSANGWNVYDANPFGNALKDVAKRSEMVKAIKAYVELRNFDGVDIMMADVGNSVESTTTANIAATISFVNELRVALGTSKTISLTVPVNYTHSYYTASSLANVNWVHVRAFESGANTGTGRPLGNPSGYDYMVSSANIWKGKLPLSKLVIGIPSMGLRYTAVDANGNNLSFTSFNYIPFRDILALYPTAFDKEKVDLSLAPLAIYFNGVPMVTRKANFIKDSGFLGAYLWQGDFDVSGPNSLTKAIYDVLK</sequence>
<name>A0ABW5NMH0_9SPHI</name>
<gene>
    <name evidence="4" type="ORF">ACFSQ3_10760</name>
</gene>
<dbReference type="PANTHER" id="PTHR11177:SF317">
    <property type="entry name" value="CHITINASE 12-RELATED"/>
    <property type="match status" value="1"/>
</dbReference>
<evidence type="ECO:0000259" key="3">
    <source>
        <dbReference type="PROSITE" id="PS51910"/>
    </source>
</evidence>
<dbReference type="SUPFAM" id="SSF51445">
    <property type="entry name" value="(Trans)glycosidases"/>
    <property type="match status" value="1"/>
</dbReference>
<reference evidence="5" key="1">
    <citation type="journal article" date="2019" name="Int. J. Syst. Evol. Microbiol.">
        <title>The Global Catalogue of Microorganisms (GCM) 10K type strain sequencing project: providing services to taxonomists for standard genome sequencing and annotation.</title>
        <authorList>
            <consortium name="The Broad Institute Genomics Platform"/>
            <consortium name="The Broad Institute Genome Sequencing Center for Infectious Disease"/>
            <person name="Wu L."/>
            <person name="Ma J."/>
        </authorList>
    </citation>
    <scope>NUCLEOTIDE SEQUENCE [LARGE SCALE GENOMIC DNA]</scope>
    <source>
        <strain evidence="5">KCTC 42248</strain>
    </source>
</reference>
<evidence type="ECO:0000256" key="1">
    <source>
        <dbReference type="ARBA" id="ARBA00000822"/>
    </source>
</evidence>
<dbReference type="PROSITE" id="PS51257">
    <property type="entry name" value="PROKAR_LIPOPROTEIN"/>
    <property type="match status" value="1"/>
</dbReference>
<keyword evidence="5" id="KW-1185">Reference proteome</keyword>
<feature type="domain" description="GH18" evidence="3">
    <location>
        <begin position="137"/>
        <end position="456"/>
    </location>
</feature>
<protein>
    <recommendedName>
        <fullName evidence="2">chitinase</fullName>
        <ecNumber evidence="2">3.2.1.14</ecNumber>
    </recommendedName>
</protein>
<dbReference type="PROSITE" id="PS51910">
    <property type="entry name" value="GH18_2"/>
    <property type="match status" value="1"/>
</dbReference>
<dbReference type="InterPro" id="IPR017853">
    <property type="entry name" value="GH"/>
</dbReference>
<organism evidence="4 5">
    <name type="scientific">Sphingobacterium corticis</name>
    <dbReference type="NCBI Taxonomy" id="1812823"/>
    <lineage>
        <taxon>Bacteria</taxon>
        <taxon>Pseudomonadati</taxon>
        <taxon>Bacteroidota</taxon>
        <taxon>Sphingobacteriia</taxon>
        <taxon>Sphingobacteriales</taxon>
        <taxon>Sphingobacteriaceae</taxon>
        <taxon>Sphingobacterium</taxon>
    </lineage>
</organism>
<dbReference type="PANTHER" id="PTHR11177">
    <property type="entry name" value="CHITINASE"/>
    <property type="match status" value="1"/>
</dbReference>
<dbReference type="GO" id="GO:0016787">
    <property type="term" value="F:hydrolase activity"/>
    <property type="evidence" value="ECO:0007669"/>
    <property type="project" value="UniProtKB-KW"/>
</dbReference>
<dbReference type="InterPro" id="IPR001223">
    <property type="entry name" value="Glyco_hydro18_cat"/>
</dbReference>
<comment type="catalytic activity">
    <reaction evidence="1">
        <text>Random endo-hydrolysis of N-acetyl-beta-D-glucosaminide (1-&gt;4)-beta-linkages in chitin and chitodextrins.</text>
        <dbReference type="EC" id="3.2.1.14"/>
    </reaction>
</comment>
<dbReference type="InterPro" id="IPR011583">
    <property type="entry name" value="Chitinase_II/V-like_cat"/>
</dbReference>
<dbReference type="RefSeq" id="WP_380869558.1">
    <property type="nucleotide sequence ID" value="NZ_JBHUMA010000006.1"/>
</dbReference>
<evidence type="ECO:0000313" key="4">
    <source>
        <dbReference type="EMBL" id="MFD2599432.1"/>
    </source>
</evidence>
<dbReference type="EC" id="3.2.1.14" evidence="2"/>
<dbReference type="SMART" id="SM00636">
    <property type="entry name" value="Glyco_18"/>
    <property type="match status" value="1"/>
</dbReference>
<comment type="caution">
    <text evidence="4">The sequence shown here is derived from an EMBL/GenBank/DDBJ whole genome shotgun (WGS) entry which is preliminary data.</text>
</comment>
<dbReference type="InterPro" id="IPR050314">
    <property type="entry name" value="Glycosyl_Hydrlase_18"/>
</dbReference>
<evidence type="ECO:0000256" key="2">
    <source>
        <dbReference type="ARBA" id="ARBA00012729"/>
    </source>
</evidence>
<accession>A0ABW5NMH0</accession>
<dbReference type="Gene3D" id="3.40.5.30">
    <property type="entry name" value="(Trans)glycosidases - domain 2"/>
    <property type="match status" value="1"/>
</dbReference>
<dbReference type="Pfam" id="PF00704">
    <property type="entry name" value="Glyco_hydro_18"/>
    <property type="match status" value="1"/>
</dbReference>
<dbReference type="Gene3D" id="3.20.20.80">
    <property type="entry name" value="Glycosidases"/>
    <property type="match status" value="1"/>
</dbReference>
<keyword evidence="4" id="KW-0378">Hydrolase</keyword>
<dbReference type="EMBL" id="JBHUMA010000006">
    <property type="protein sequence ID" value="MFD2599432.1"/>
    <property type="molecule type" value="Genomic_DNA"/>
</dbReference>
<evidence type="ECO:0000313" key="5">
    <source>
        <dbReference type="Proteomes" id="UP001597393"/>
    </source>
</evidence>
<dbReference type="Proteomes" id="UP001597393">
    <property type="component" value="Unassembled WGS sequence"/>
</dbReference>